<evidence type="ECO:0000256" key="8">
    <source>
        <dbReference type="ARBA" id="ARBA00022989"/>
    </source>
</evidence>
<dbReference type="EMBL" id="CP031092">
    <property type="protein sequence ID" value="AXF55106.1"/>
    <property type="molecule type" value="Genomic_DNA"/>
</dbReference>
<gene>
    <name evidence="13" type="primary">rseP</name>
    <name evidence="13" type="ORF">DT065_03115</name>
</gene>
<evidence type="ECO:0000313" key="14">
    <source>
        <dbReference type="Proteomes" id="UP000252100"/>
    </source>
</evidence>
<dbReference type="Pfam" id="PF02163">
    <property type="entry name" value="Peptidase_M50"/>
    <property type="match status" value="1"/>
</dbReference>
<evidence type="ECO:0000256" key="11">
    <source>
        <dbReference type="RuleBase" id="RU362031"/>
    </source>
</evidence>
<dbReference type="OrthoDB" id="9782003at2"/>
<evidence type="ECO:0000256" key="7">
    <source>
        <dbReference type="ARBA" id="ARBA00022833"/>
    </source>
</evidence>
<comment type="subcellular location">
    <subcellularLocation>
        <location evidence="2">Membrane</location>
        <topology evidence="2">Multi-pass membrane protein</topology>
    </subcellularLocation>
</comment>
<sequence length="418" mass="46813">MQTFIAIIVIFGLIIAIHEWGHLYAAKKVGILCREFAIGFGPKLFSKKKNETVYTLRLLPLGGFVRMAGEDPEIVQIKPGYEVGLTFHSDDTVKEIIVNNKAKHADAKIVSVERADLEHQLFIEGYSDDEEGLIRYDVHSQADMIVDEEREQIAPWDRQFGSKKPWKKTVAIFAGPAMNFVLAFILFLLYGLIQGIPQPVVSNVMDDSVAEEVGLAEGDRIVSIEGESIEGWTDMTQIIQQQPNEEITMLVDRDGSNESFTMVVDSVYEDVVDTEIGQIGVEPTWSHSVFESFQYSLSQIQEVVVLIFEVLQLIFTGDFSLDYLAGPVGIYDYTGEVMQMGFLILVSWTAMLSVNIGLINLLPLPALDGGRLVFIGLEAIRRKPIDPNKEGVAHFVGFALLMLLVLMVTWNDLNRLFM</sequence>
<dbReference type="GO" id="GO:0004222">
    <property type="term" value="F:metalloendopeptidase activity"/>
    <property type="evidence" value="ECO:0007669"/>
    <property type="project" value="InterPro"/>
</dbReference>
<dbReference type="CDD" id="cd06163">
    <property type="entry name" value="S2P-M50_PDZ_RseP-like"/>
    <property type="match status" value="1"/>
</dbReference>
<dbReference type="CDD" id="cd23081">
    <property type="entry name" value="cpPDZ_EcRseP-like"/>
    <property type="match status" value="1"/>
</dbReference>
<feature type="domain" description="PDZ" evidence="12">
    <location>
        <begin position="187"/>
        <end position="255"/>
    </location>
</feature>
<dbReference type="Gene3D" id="2.30.42.10">
    <property type="match status" value="1"/>
</dbReference>
<accession>A0A345BVX5</accession>
<dbReference type="PANTHER" id="PTHR42837">
    <property type="entry name" value="REGULATOR OF SIGMA-E PROTEASE RSEP"/>
    <property type="match status" value="1"/>
</dbReference>
<keyword evidence="6 11" id="KW-0378">Hydrolase</keyword>
<evidence type="ECO:0000256" key="2">
    <source>
        <dbReference type="ARBA" id="ARBA00004141"/>
    </source>
</evidence>
<feature type="transmembrane region" description="Helical" evidence="11">
    <location>
        <begin position="6"/>
        <end position="25"/>
    </location>
</feature>
<dbReference type="InterPro" id="IPR008915">
    <property type="entry name" value="Peptidase_M50"/>
</dbReference>
<comment type="cofactor">
    <cofactor evidence="1 11">
        <name>Zn(2+)</name>
        <dbReference type="ChEBI" id="CHEBI:29105"/>
    </cofactor>
</comment>
<reference evidence="13 14" key="1">
    <citation type="journal article" date="2018" name="J. Microbiol.">
        <title>Salicibibacter kimchii gen. nov., sp. nov., a moderately halophilic and alkalitolerant bacterium in the family Bacillaceae, isolated from kimchi.</title>
        <authorList>
            <person name="Jang J.Y."/>
            <person name="Oh Y.J."/>
            <person name="Lim S.K."/>
            <person name="Park H.K."/>
            <person name="Lee C."/>
            <person name="Kim J.Y."/>
            <person name="Lee M.A."/>
            <person name="Choi H.J."/>
        </authorList>
    </citation>
    <scope>NUCLEOTIDE SEQUENCE [LARGE SCALE GENOMIC DNA]</scope>
    <source>
        <strain evidence="13 14">NKC1-1</strain>
    </source>
</reference>
<keyword evidence="9 11" id="KW-0482">Metalloprotease</keyword>
<evidence type="ECO:0000256" key="9">
    <source>
        <dbReference type="ARBA" id="ARBA00023049"/>
    </source>
</evidence>
<dbReference type="Proteomes" id="UP000252100">
    <property type="component" value="Chromosome"/>
</dbReference>
<evidence type="ECO:0000313" key="13">
    <source>
        <dbReference type="EMBL" id="AXF55106.1"/>
    </source>
</evidence>
<keyword evidence="4 13" id="KW-0645">Protease</keyword>
<dbReference type="Pfam" id="PF17820">
    <property type="entry name" value="PDZ_6"/>
    <property type="match status" value="1"/>
</dbReference>
<name>A0A345BVX5_9BACI</name>
<organism evidence="13 14">
    <name type="scientific">Salicibibacter kimchii</name>
    <dbReference type="NCBI Taxonomy" id="2099786"/>
    <lineage>
        <taxon>Bacteria</taxon>
        <taxon>Bacillati</taxon>
        <taxon>Bacillota</taxon>
        <taxon>Bacilli</taxon>
        <taxon>Bacillales</taxon>
        <taxon>Bacillaceae</taxon>
        <taxon>Salicibibacter</taxon>
    </lineage>
</organism>
<keyword evidence="8 11" id="KW-1133">Transmembrane helix</keyword>
<dbReference type="NCBIfam" id="TIGR00054">
    <property type="entry name" value="RIP metalloprotease RseP"/>
    <property type="match status" value="1"/>
</dbReference>
<dbReference type="RefSeq" id="WP_114370793.1">
    <property type="nucleotide sequence ID" value="NZ_CP031092.1"/>
</dbReference>
<evidence type="ECO:0000256" key="3">
    <source>
        <dbReference type="ARBA" id="ARBA00007931"/>
    </source>
</evidence>
<evidence type="ECO:0000256" key="4">
    <source>
        <dbReference type="ARBA" id="ARBA00022670"/>
    </source>
</evidence>
<evidence type="ECO:0000256" key="10">
    <source>
        <dbReference type="ARBA" id="ARBA00023136"/>
    </source>
</evidence>
<evidence type="ECO:0000259" key="12">
    <source>
        <dbReference type="SMART" id="SM00228"/>
    </source>
</evidence>
<protein>
    <recommendedName>
        <fullName evidence="11">Zinc metalloprotease</fullName>
        <ecNumber evidence="11">3.4.24.-</ecNumber>
    </recommendedName>
</protein>
<dbReference type="KEGG" id="rue:DT065_03115"/>
<evidence type="ECO:0000256" key="1">
    <source>
        <dbReference type="ARBA" id="ARBA00001947"/>
    </source>
</evidence>
<keyword evidence="5 11" id="KW-0812">Transmembrane</keyword>
<evidence type="ECO:0000256" key="6">
    <source>
        <dbReference type="ARBA" id="ARBA00022801"/>
    </source>
</evidence>
<feature type="transmembrane region" description="Helical" evidence="11">
    <location>
        <begin position="340"/>
        <end position="362"/>
    </location>
</feature>
<keyword evidence="7 11" id="KW-0862">Zinc</keyword>
<keyword evidence="14" id="KW-1185">Reference proteome</keyword>
<feature type="transmembrane region" description="Helical" evidence="11">
    <location>
        <begin position="170"/>
        <end position="193"/>
    </location>
</feature>
<dbReference type="InterPro" id="IPR004387">
    <property type="entry name" value="Pept_M50_Zn"/>
</dbReference>
<dbReference type="SMART" id="SM00228">
    <property type="entry name" value="PDZ"/>
    <property type="match status" value="1"/>
</dbReference>
<dbReference type="GO" id="GO:0016020">
    <property type="term" value="C:membrane"/>
    <property type="evidence" value="ECO:0007669"/>
    <property type="project" value="UniProtKB-SubCell"/>
</dbReference>
<dbReference type="InterPro" id="IPR041489">
    <property type="entry name" value="PDZ_6"/>
</dbReference>
<evidence type="ECO:0000256" key="5">
    <source>
        <dbReference type="ARBA" id="ARBA00022692"/>
    </source>
</evidence>
<dbReference type="GO" id="GO:0006508">
    <property type="term" value="P:proteolysis"/>
    <property type="evidence" value="ECO:0007669"/>
    <property type="project" value="UniProtKB-KW"/>
</dbReference>
<comment type="similarity">
    <text evidence="3 11">Belongs to the peptidase M50B family.</text>
</comment>
<dbReference type="GO" id="GO:0046872">
    <property type="term" value="F:metal ion binding"/>
    <property type="evidence" value="ECO:0007669"/>
    <property type="project" value="UniProtKB-KW"/>
</dbReference>
<dbReference type="SUPFAM" id="SSF50156">
    <property type="entry name" value="PDZ domain-like"/>
    <property type="match status" value="1"/>
</dbReference>
<feature type="transmembrane region" description="Helical" evidence="11">
    <location>
        <begin position="391"/>
        <end position="410"/>
    </location>
</feature>
<dbReference type="PANTHER" id="PTHR42837:SF2">
    <property type="entry name" value="MEMBRANE METALLOPROTEASE ARASP2, CHLOROPLASTIC-RELATED"/>
    <property type="match status" value="1"/>
</dbReference>
<dbReference type="InterPro" id="IPR001478">
    <property type="entry name" value="PDZ"/>
</dbReference>
<proteinExistence type="inferred from homology"/>
<dbReference type="AlphaFoldDB" id="A0A345BVX5"/>
<keyword evidence="11" id="KW-0479">Metal-binding</keyword>
<dbReference type="InterPro" id="IPR036034">
    <property type="entry name" value="PDZ_sf"/>
</dbReference>
<dbReference type="EC" id="3.4.24.-" evidence="11"/>
<keyword evidence="10 11" id="KW-0472">Membrane</keyword>